<comment type="caution">
    <text evidence="1">The sequence shown here is derived from an EMBL/GenBank/DDBJ whole genome shotgun (WGS) entry which is preliminary data.</text>
</comment>
<evidence type="ECO:0000313" key="1">
    <source>
        <dbReference type="EMBL" id="KZS21501.1"/>
    </source>
</evidence>
<dbReference type="Proteomes" id="UP000076858">
    <property type="component" value="Unassembled WGS sequence"/>
</dbReference>
<keyword evidence="2" id="KW-1185">Reference proteome</keyword>
<accession>A0A162SP52</accession>
<protein>
    <submittedName>
        <fullName evidence="1">Uncharacterized protein</fullName>
    </submittedName>
</protein>
<name>A0A162SP52_9CRUS</name>
<sequence>MNLLLDSTFKDSEKKEDIFSDLHTGCPWVSTGLCVYPKNGHVHLEENNSAMVDNHDSDIITEPADDVAHSLCFLKRPAGTS</sequence>
<proteinExistence type="predicted"/>
<organism evidence="1 2">
    <name type="scientific">Daphnia magna</name>
    <dbReference type="NCBI Taxonomy" id="35525"/>
    <lineage>
        <taxon>Eukaryota</taxon>
        <taxon>Metazoa</taxon>
        <taxon>Ecdysozoa</taxon>
        <taxon>Arthropoda</taxon>
        <taxon>Crustacea</taxon>
        <taxon>Branchiopoda</taxon>
        <taxon>Diplostraca</taxon>
        <taxon>Cladocera</taxon>
        <taxon>Anomopoda</taxon>
        <taxon>Daphniidae</taxon>
        <taxon>Daphnia</taxon>
    </lineage>
</organism>
<gene>
    <name evidence="1" type="ORF">APZ42_011454</name>
</gene>
<reference evidence="1 2" key="1">
    <citation type="submission" date="2016-03" db="EMBL/GenBank/DDBJ databases">
        <title>EvidentialGene: Evidence-directed Construction of Genes on Genomes.</title>
        <authorList>
            <person name="Gilbert D.G."/>
            <person name="Choi J.-H."/>
            <person name="Mockaitis K."/>
            <person name="Colbourne J."/>
            <person name="Pfrender M."/>
        </authorList>
    </citation>
    <scope>NUCLEOTIDE SEQUENCE [LARGE SCALE GENOMIC DNA]</scope>
    <source>
        <strain evidence="1 2">Xinb3</strain>
        <tissue evidence="1">Complete organism</tissue>
    </source>
</reference>
<dbReference type="AlphaFoldDB" id="A0A162SP52"/>
<dbReference type="EMBL" id="LRGB01000024">
    <property type="protein sequence ID" value="KZS21501.1"/>
    <property type="molecule type" value="Genomic_DNA"/>
</dbReference>
<evidence type="ECO:0000313" key="2">
    <source>
        <dbReference type="Proteomes" id="UP000076858"/>
    </source>
</evidence>